<keyword evidence="2" id="KW-1185">Reference proteome</keyword>
<sequence>MHHLRRGIIGKIGGFAAICAILLLSLAPVASQTLEHARIESLLASVCATDAQSSRDTHPQKHDTVDHLQACAYCDLIAHAPTPTVSPHRAAALLPPRETFVANHRTDAPRRASLTAAQPRAPPAFA</sequence>
<protein>
    <submittedName>
        <fullName evidence="1">Uncharacterized protein</fullName>
    </submittedName>
</protein>
<comment type="caution">
    <text evidence="1">The sequence shown here is derived from an EMBL/GenBank/DDBJ whole genome shotgun (WGS) entry which is preliminary data.</text>
</comment>
<name>A0A656QFL6_9BURK</name>
<evidence type="ECO:0000313" key="1">
    <source>
        <dbReference type="EMBL" id="KDR26559.1"/>
    </source>
</evidence>
<dbReference type="Pfam" id="PF11162">
    <property type="entry name" value="DUF2946"/>
    <property type="match status" value="1"/>
</dbReference>
<dbReference type="InterPro" id="IPR021333">
    <property type="entry name" value="DUF2946"/>
</dbReference>
<accession>A0A656QFL6</accession>
<proteinExistence type="predicted"/>
<gene>
    <name evidence="1" type="ORF">BG60_22630</name>
</gene>
<dbReference type="EMBL" id="JFHD01000033">
    <property type="protein sequence ID" value="KDR26559.1"/>
    <property type="molecule type" value="Genomic_DNA"/>
</dbReference>
<evidence type="ECO:0000313" key="2">
    <source>
        <dbReference type="Proteomes" id="UP000027451"/>
    </source>
</evidence>
<organism evidence="1 2">
    <name type="scientific">Caballeronia zhejiangensis</name>
    <dbReference type="NCBI Taxonomy" id="871203"/>
    <lineage>
        <taxon>Bacteria</taxon>
        <taxon>Pseudomonadati</taxon>
        <taxon>Pseudomonadota</taxon>
        <taxon>Betaproteobacteria</taxon>
        <taxon>Burkholderiales</taxon>
        <taxon>Burkholderiaceae</taxon>
        <taxon>Caballeronia</taxon>
    </lineage>
</organism>
<dbReference type="AlphaFoldDB" id="A0A656QFL6"/>
<dbReference type="RefSeq" id="WP_034473600.1">
    <property type="nucleotide sequence ID" value="NZ_CADFFU010000003.1"/>
</dbReference>
<reference evidence="1 2" key="1">
    <citation type="submission" date="2014-03" db="EMBL/GenBank/DDBJ databases">
        <title>Draft Genome Sequences of Four Burkholderia Strains.</title>
        <authorList>
            <person name="Liu X.Y."/>
            <person name="Li C.X."/>
            <person name="Xu J.H."/>
        </authorList>
    </citation>
    <scope>NUCLEOTIDE SEQUENCE [LARGE SCALE GENOMIC DNA]</scope>
    <source>
        <strain evidence="1 2">OP-1</strain>
    </source>
</reference>
<dbReference type="Proteomes" id="UP000027451">
    <property type="component" value="Unassembled WGS sequence"/>
</dbReference>